<comment type="caution">
    <text evidence="8">Lacks conserved residue(s) required for the propagation of feature annotation.</text>
</comment>
<evidence type="ECO:0000256" key="7">
    <source>
        <dbReference type="ARBA" id="ARBA00023157"/>
    </source>
</evidence>
<dbReference type="HOGENOM" id="CLU_008954_1_2_1"/>
<name>H2Y4Q5_CIOSA</name>
<dbReference type="NCBIfam" id="TIGR00805">
    <property type="entry name" value="oat"/>
    <property type="match status" value="1"/>
</dbReference>
<dbReference type="InterPro" id="IPR036058">
    <property type="entry name" value="Kazal_dom_sf"/>
</dbReference>
<evidence type="ECO:0000256" key="3">
    <source>
        <dbReference type="ARBA" id="ARBA00022475"/>
    </source>
</evidence>
<dbReference type="InterPro" id="IPR004156">
    <property type="entry name" value="OATP"/>
</dbReference>
<dbReference type="GeneTree" id="ENSGT01150000286985"/>
<keyword evidence="3" id="KW-1003">Cell membrane</keyword>
<organism evidence="10 11">
    <name type="scientific">Ciona savignyi</name>
    <name type="common">Pacific transparent sea squirt</name>
    <dbReference type="NCBI Taxonomy" id="51511"/>
    <lineage>
        <taxon>Eukaryota</taxon>
        <taxon>Metazoa</taxon>
        <taxon>Chordata</taxon>
        <taxon>Tunicata</taxon>
        <taxon>Ascidiacea</taxon>
        <taxon>Phlebobranchia</taxon>
        <taxon>Cionidae</taxon>
        <taxon>Ciona</taxon>
    </lineage>
</organism>
<feature type="transmembrane region" description="Helical" evidence="8">
    <location>
        <begin position="190"/>
        <end position="212"/>
    </location>
</feature>
<feature type="transmembrane region" description="Helical" evidence="8">
    <location>
        <begin position="328"/>
        <end position="347"/>
    </location>
</feature>
<feature type="transmembrane region" description="Helical" evidence="8">
    <location>
        <begin position="144"/>
        <end position="170"/>
    </location>
</feature>
<keyword evidence="4 8" id="KW-0812">Transmembrane</keyword>
<feature type="transmembrane region" description="Helical" evidence="8">
    <location>
        <begin position="108"/>
        <end position="132"/>
    </location>
</feature>
<keyword evidence="5 8" id="KW-1133">Transmembrane helix</keyword>
<feature type="transmembrane region" description="Helical" evidence="8">
    <location>
        <begin position="39"/>
        <end position="61"/>
    </location>
</feature>
<dbReference type="SUPFAM" id="SSF100895">
    <property type="entry name" value="Kazal-type serine protease inhibitors"/>
    <property type="match status" value="1"/>
</dbReference>
<evidence type="ECO:0000256" key="8">
    <source>
        <dbReference type="RuleBase" id="RU362056"/>
    </source>
</evidence>
<dbReference type="InterPro" id="IPR002350">
    <property type="entry name" value="Kazal_dom"/>
</dbReference>
<dbReference type="Pfam" id="PF03137">
    <property type="entry name" value="OATP"/>
    <property type="match status" value="1"/>
</dbReference>
<dbReference type="Gene3D" id="1.20.1250.20">
    <property type="entry name" value="MFS general substrate transporter like domains"/>
    <property type="match status" value="1"/>
</dbReference>
<feature type="transmembrane region" description="Helical" evidence="8">
    <location>
        <begin position="297"/>
        <end position="316"/>
    </location>
</feature>
<dbReference type="PANTHER" id="PTHR11388">
    <property type="entry name" value="ORGANIC ANION TRANSPORTER"/>
    <property type="match status" value="1"/>
</dbReference>
<accession>H2Y4Q5</accession>
<feature type="transmembrane region" description="Helical" evidence="8">
    <location>
        <begin position="259"/>
        <end position="277"/>
    </location>
</feature>
<evidence type="ECO:0000313" key="10">
    <source>
        <dbReference type="Ensembl" id="ENSCSAVP00000000303.1"/>
    </source>
</evidence>
<proteinExistence type="inferred from homology"/>
<keyword evidence="8" id="KW-0813">Transport</keyword>
<dbReference type="AlphaFoldDB" id="H2Y4Q5"/>
<keyword evidence="8" id="KW-0406">Ion transport</keyword>
<dbReference type="GO" id="GO:0015347">
    <property type="term" value="F:sodium-independent organic anion transmembrane transporter activity"/>
    <property type="evidence" value="ECO:0007669"/>
    <property type="project" value="TreeGrafter"/>
</dbReference>
<dbReference type="GO" id="GO:0043252">
    <property type="term" value="P:sodium-independent organic anion transport"/>
    <property type="evidence" value="ECO:0007669"/>
    <property type="project" value="TreeGrafter"/>
</dbReference>
<dbReference type="SUPFAM" id="SSF103473">
    <property type="entry name" value="MFS general substrate transporter"/>
    <property type="match status" value="1"/>
</dbReference>
<dbReference type="Pfam" id="PF07648">
    <property type="entry name" value="Kazal_2"/>
    <property type="match status" value="1"/>
</dbReference>
<keyword evidence="7" id="KW-1015">Disulfide bond</keyword>
<protein>
    <recommendedName>
        <fullName evidence="8">Solute carrier organic anion transporter family member</fullName>
    </recommendedName>
</protein>
<dbReference type="SMART" id="SM00280">
    <property type="entry name" value="KAZAL"/>
    <property type="match status" value="1"/>
</dbReference>
<dbReference type="GO" id="GO:0006811">
    <property type="term" value="P:monoatomic ion transport"/>
    <property type="evidence" value="ECO:0007669"/>
    <property type="project" value="UniProtKB-KW"/>
</dbReference>
<evidence type="ECO:0000256" key="1">
    <source>
        <dbReference type="ARBA" id="ARBA00004651"/>
    </source>
</evidence>
<keyword evidence="11" id="KW-1185">Reference proteome</keyword>
<reference evidence="11" key="1">
    <citation type="submission" date="2003-08" db="EMBL/GenBank/DDBJ databases">
        <authorList>
            <person name="Birren B."/>
            <person name="Nusbaum C."/>
            <person name="Abebe A."/>
            <person name="Abouelleil A."/>
            <person name="Adekoya E."/>
            <person name="Ait-zahra M."/>
            <person name="Allen N."/>
            <person name="Allen T."/>
            <person name="An P."/>
            <person name="Anderson M."/>
            <person name="Anderson S."/>
            <person name="Arachchi H."/>
            <person name="Armbruster J."/>
            <person name="Bachantsang P."/>
            <person name="Baldwin J."/>
            <person name="Barry A."/>
            <person name="Bayul T."/>
            <person name="Blitshsteyn B."/>
            <person name="Bloom T."/>
            <person name="Blye J."/>
            <person name="Boguslavskiy L."/>
            <person name="Borowsky M."/>
            <person name="Boukhgalter B."/>
            <person name="Brunache A."/>
            <person name="Butler J."/>
            <person name="Calixte N."/>
            <person name="Calvo S."/>
            <person name="Camarata J."/>
            <person name="Campo K."/>
            <person name="Chang J."/>
            <person name="Cheshatsang Y."/>
            <person name="Citroen M."/>
            <person name="Collymore A."/>
            <person name="Considine T."/>
            <person name="Cook A."/>
            <person name="Cooke P."/>
            <person name="Corum B."/>
            <person name="Cuomo C."/>
            <person name="David R."/>
            <person name="Dawoe T."/>
            <person name="Degray S."/>
            <person name="Dodge S."/>
            <person name="Dooley K."/>
            <person name="Dorje P."/>
            <person name="Dorjee K."/>
            <person name="Dorris L."/>
            <person name="Duffey N."/>
            <person name="Dupes A."/>
            <person name="Elkins T."/>
            <person name="Engels R."/>
            <person name="Erickson J."/>
            <person name="Farina A."/>
            <person name="Faro S."/>
            <person name="Ferreira P."/>
            <person name="Fischer H."/>
            <person name="Fitzgerald M."/>
            <person name="Foley K."/>
            <person name="Gage D."/>
            <person name="Galagan J."/>
            <person name="Gearin G."/>
            <person name="Gnerre S."/>
            <person name="Gnirke A."/>
            <person name="Goyette A."/>
            <person name="Graham J."/>
            <person name="Grandbois E."/>
            <person name="Gyaltsen K."/>
            <person name="Hafez N."/>
            <person name="Hagopian D."/>
            <person name="Hagos B."/>
            <person name="Hall J."/>
            <person name="Hatcher B."/>
            <person name="Heller A."/>
            <person name="Higgins H."/>
            <person name="Honan T."/>
            <person name="Horn A."/>
            <person name="Houde N."/>
            <person name="Hughes L."/>
            <person name="Hulme W."/>
            <person name="Husby E."/>
            <person name="Iliev I."/>
            <person name="Jaffe D."/>
            <person name="Jones C."/>
            <person name="Kamal M."/>
            <person name="Kamat A."/>
            <person name="Kamvysselis M."/>
            <person name="Karlsson E."/>
            <person name="Kells C."/>
            <person name="Kieu A."/>
            <person name="Kisner P."/>
            <person name="Kodira C."/>
            <person name="Kulbokas E."/>
            <person name="Labutti K."/>
            <person name="Lama D."/>
            <person name="Landers T."/>
            <person name="Leger J."/>
            <person name="Levine S."/>
            <person name="Lewis D."/>
            <person name="Lewis T."/>
            <person name="Lindblad-toh K."/>
            <person name="Liu X."/>
            <person name="Lokyitsang T."/>
            <person name="Lokyitsang Y."/>
            <person name="Lucien O."/>
            <person name="Lui A."/>
            <person name="Ma L.J."/>
            <person name="Mabbitt R."/>
            <person name="Macdonald J."/>
            <person name="Maclean C."/>
            <person name="Major J."/>
            <person name="Manning J."/>
            <person name="Marabella R."/>
            <person name="Maru K."/>
            <person name="Matthews C."/>
            <person name="Mauceli E."/>
            <person name="Mccarthy M."/>
            <person name="Mcdonough S."/>
            <person name="Mcghee T."/>
            <person name="Meldrim J."/>
            <person name="Meneus L."/>
            <person name="Mesirov J."/>
            <person name="Mihalev A."/>
            <person name="Mihova T."/>
            <person name="Mikkelsen T."/>
            <person name="Mlenga V."/>
            <person name="Moru K."/>
            <person name="Mozes J."/>
            <person name="Mulrain L."/>
            <person name="Munson G."/>
            <person name="Naylor J."/>
            <person name="Newes C."/>
            <person name="Nguyen C."/>
            <person name="Nguyen N."/>
            <person name="Nguyen T."/>
            <person name="Nicol R."/>
            <person name="Nielsen C."/>
            <person name="Nizzari M."/>
            <person name="Norbu C."/>
            <person name="Norbu N."/>
            <person name="O'donnell P."/>
            <person name="Okoawo O."/>
            <person name="O'leary S."/>
            <person name="Omotosho B."/>
            <person name="O'neill K."/>
            <person name="Osman S."/>
            <person name="Parker S."/>
            <person name="Perrin D."/>
            <person name="Phunkhang P."/>
            <person name="Piqani B."/>
            <person name="Purcell S."/>
            <person name="Rachupka T."/>
            <person name="Ramasamy U."/>
            <person name="Rameau R."/>
            <person name="Ray V."/>
            <person name="Raymond C."/>
            <person name="Retta R."/>
            <person name="Richardson S."/>
            <person name="Rise C."/>
            <person name="Rodriguez J."/>
            <person name="Rogers J."/>
            <person name="Rogov P."/>
            <person name="Rutman M."/>
            <person name="Schupbach R."/>
            <person name="Seaman C."/>
            <person name="Settipalli S."/>
            <person name="Sharpe T."/>
            <person name="Sheridan J."/>
            <person name="Sherpa N."/>
            <person name="Shi J."/>
            <person name="Smirnov S."/>
            <person name="Smith C."/>
            <person name="Sougnez C."/>
            <person name="Spencer B."/>
            <person name="Stalker J."/>
            <person name="Stange-thomann N."/>
            <person name="Stavropoulos S."/>
            <person name="Stetson K."/>
            <person name="Stone C."/>
            <person name="Stone S."/>
            <person name="Stubbs M."/>
            <person name="Talamas J."/>
            <person name="Tchuinga P."/>
            <person name="Tenzing P."/>
            <person name="Tesfaye S."/>
            <person name="Theodore J."/>
            <person name="Thoulutsang Y."/>
            <person name="Topham K."/>
            <person name="Towey S."/>
            <person name="Tsamla T."/>
            <person name="Tsomo N."/>
            <person name="Vallee D."/>
            <person name="Vassiliev H."/>
            <person name="Venkataraman V."/>
            <person name="Vinson J."/>
            <person name="Vo A."/>
            <person name="Wade C."/>
            <person name="Wang S."/>
            <person name="Wangchuk T."/>
            <person name="Wangdi T."/>
            <person name="Whittaker C."/>
            <person name="Wilkinson J."/>
            <person name="Wu Y."/>
            <person name="Wyman D."/>
            <person name="Yadav S."/>
            <person name="Yang S."/>
            <person name="Yang X."/>
            <person name="Yeager S."/>
            <person name="Yee E."/>
            <person name="Young G."/>
            <person name="Zainoun J."/>
            <person name="Zembeck L."/>
            <person name="Zimmer A."/>
            <person name="Zody M."/>
            <person name="Lander E."/>
        </authorList>
    </citation>
    <scope>NUCLEOTIDE SEQUENCE [LARGE SCALE GENOMIC DNA]</scope>
</reference>
<dbReference type="Ensembl" id="ENSCSAVT00000000306.1">
    <property type="protein sequence ID" value="ENSCSAVP00000000303.1"/>
    <property type="gene ID" value="ENSCSAVG00000000169.1"/>
</dbReference>
<feature type="transmembrane region" description="Helical" evidence="8">
    <location>
        <begin position="12"/>
        <end position="32"/>
    </location>
</feature>
<dbReference type="Gene3D" id="3.30.60.30">
    <property type="match status" value="1"/>
</dbReference>
<evidence type="ECO:0000313" key="11">
    <source>
        <dbReference type="Proteomes" id="UP000007875"/>
    </source>
</evidence>
<dbReference type="PROSITE" id="PS51465">
    <property type="entry name" value="KAZAL_2"/>
    <property type="match status" value="1"/>
</dbReference>
<feature type="transmembrane region" description="Helical" evidence="8">
    <location>
        <begin position="453"/>
        <end position="477"/>
    </location>
</feature>
<reference evidence="10" key="2">
    <citation type="submission" date="2025-08" db="UniProtKB">
        <authorList>
            <consortium name="Ensembl"/>
        </authorList>
    </citation>
    <scope>IDENTIFICATION</scope>
</reference>
<evidence type="ECO:0000256" key="4">
    <source>
        <dbReference type="ARBA" id="ARBA00022692"/>
    </source>
</evidence>
<comment type="similarity">
    <text evidence="2 8">Belongs to the organo anion transporter (TC 2.A.60) family.</text>
</comment>
<dbReference type="Proteomes" id="UP000007875">
    <property type="component" value="Unassembled WGS sequence"/>
</dbReference>
<evidence type="ECO:0000256" key="5">
    <source>
        <dbReference type="ARBA" id="ARBA00022989"/>
    </source>
</evidence>
<dbReference type="GO" id="GO:0016323">
    <property type="term" value="C:basolateral plasma membrane"/>
    <property type="evidence" value="ECO:0007669"/>
    <property type="project" value="TreeGrafter"/>
</dbReference>
<evidence type="ECO:0000259" key="9">
    <source>
        <dbReference type="PROSITE" id="PS51465"/>
    </source>
</evidence>
<dbReference type="InterPro" id="IPR036259">
    <property type="entry name" value="MFS_trans_sf"/>
</dbReference>
<dbReference type="PANTHER" id="PTHR11388:SF100">
    <property type="entry name" value="SOLUTE CARRIER ORGANIC ANION TRANSPORTER FAMILY MEMBER 4A1"/>
    <property type="match status" value="1"/>
</dbReference>
<sequence length="549" mass="59361">RRFHLHSTETGLIASSYDVASCLLVLLITYIGGRGHKPLWIGWGVLVIGIGSIVFSLPHFFAPTYLYGEEIHNVCNSTIEQGKCSESSLKKYMYLYFMFKCESYYPRGFFVVGQLLHGAGGTTLFTLGVTYLDENVKQIQSSLYHGGLYVCAVLGPAMGFILGGQFLTIYTNLSESVNISESSSLWVGAWWLGFMGGGVVVVLLSVPILMLPKQLPGTSHVRVGRENEVHGGQRGFPGVRNTWTDVWTSGMVLLRNPTFILVTLAGTMDSALVMGIATFGPKYLESMFAFTPTQASTYFGVLTILAGVTGQLLGGVVVSKARLNVPGILKFCSVCSLIAALSSLMYFHHCPDVKFAGATIPYSGDIIIPSIDHKATCNTQCQCNVDLYDPVCGADGVTYYSPCVAGCTNVFENKKKINVKSLDSCTCIPLNTSSHQVANMGVCGTKSCATQNLFFAMFFISILGTFSAGTPAIQVIMRVVPFTQRSFAIGVKFVILRILGSIPGPILFGRVLDLACVVWSTECGKHGFCQLYKNASLSANMAVLIVVLK</sequence>
<reference evidence="10" key="3">
    <citation type="submission" date="2025-09" db="UniProtKB">
        <authorList>
            <consortium name="Ensembl"/>
        </authorList>
    </citation>
    <scope>IDENTIFICATION</scope>
</reference>
<evidence type="ECO:0000256" key="2">
    <source>
        <dbReference type="ARBA" id="ARBA00009657"/>
    </source>
</evidence>
<comment type="subcellular location">
    <subcellularLocation>
        <location evidence="1 8">Cell membrane</location>
        <topology evidence="1 8">Multi-pass membrane protein</topology>
    </subcellularLocation>
</comment>
<feature type="domain" description="Kazal-like" evidence="9">
    <location>
        <begin position="371"/>
        <end position="426"/>
    </location>
</feature>
<evidence type="ECO:0000256" key="6">
    <source>
        <dbReference type="ARBA" id="ARBA00023136"/>
    </source>
</evidence>
<keyword evidence="6 8" id="KW-0472">Membrane</keyword>